<feature type="transmembrane region" description="Helical" evidence="2">
    <location>
        <begin position="36"/>
        <end position="61"/>
    </location>
</feature>
<keyword evidence="3" id="KW-0732">Signal</keyword>
<evidence type="ECO:0000256" key="3">
    <source>
        <dbReference type="SAM" id="SignalP"/>
    </source>
</evidence>
<keyword evidence="2" id="KW-1133">Transmembrane helix</keyword>
<keyword evidence="5" id="KW-1185">Reference proteome</keyword>
<dbReference type="Proteomes" id="UP000250043">
    <property type="component" value="Unassembled WGS sequence"/>
</dbReference>
<keyword evidence="2" id="KW-0812">Transmembrane</keyword>
<sequence length="238" mass="24865">MTSLHPHVPSRSRCLVLLSLALSASAQNDWGGSSGPAHVAAGIVITVVLFFILLLVFRMFYLRRSQRLRTASAAAPAALAYNASNSSGLPSYWAGRAGSGLDMPDHYPPPPGTPPPPPPYPGKAAMDEQPSATGDAPVPAANNPFLYQHPRAAGTQQSLPGTNPWAENTARLAMPALYVEPPPAAYIQNANTAPDRQNPWADRPPPAFSADGAAPGTGAPNPTNATSQGGRFGWFGAR</sequence>
<feature type="signal peptide" evidence="3">
    <location>
        <begin position="1"/>
        <end position="26"/>
    </location>
</feature>
<reference evidence="4 5" key="1">
    <citation type="submission" date="2016-07" db="EMBL/GenBank/DDBJ databases">
        <title>Draft genome of the white-rot fungus Obba rivulosa 3A-2.</title>
        <authorList>
            <consortium name="DOE Joint Genome Institute"/>
            <person name="Miettinen O."/>
            <person name="Riley R."/>
            <person name="Acob R."/>
            <person name="Barry K."/>
            <person name="Cullen D."/>
            <person name="De Vries R."/>
            <person name="Hainaut M."/>
            <person name="Hatakka A."/>
            <person name="Henrissat B."/>
            <person name="Hilden K."/>
            <person name="Kuo R."/>
            <person name="Labutti K."/>
            <person name="Lipzen A."/>
            <person name="Makela M.R."/>
            <person name="Sandor L."/>
            <person name="Spatafora J.W."/>
            <person name="Grigoriev I.V."/>
            <person name="Hibbett D.S."/>
        </authorList>
    </citation>
    <scope>NUCLEOTIDE SEQUENCE [LARGE SCALE GENOMIC DNA]</scope>
    <source>
        <strain evidence="4 5">3A-2</strain>
    </source>
</reference>
<feature type="chain" id="PRO_5034236433" evidence="3">
    <location>
        <begin position="27"/>
        <end position="238"/>
    </location>
</feature>
<organism evidence="4 5">
    <name type="scientific">Obba rivulosa</name>
    <dbReference type="NCBI Taxonomy" id="1052685"/>
    <lineage>
        <taxon>Eukaryota</taxon>
        <taxon>Fungi</taxon>
        <taxon>Dikarya</taxon>
        <taxon>Basidiomycota</taxon>
        <taxon>Agaricomycotina</taxon>
        <taxon>Agaricomycetes</taxon>
        <taxon>Polyporales</taxon>
        <taxon>Gelatoporiaceae</taxon>
        <taxon>Obba</taxon>
    </lineage>
</organism>
<evidence type="ECO:0000313" key="4">
    <source>
        <dbReference type="EMBL" id="OCH96281.1"/>
    </source>
</evidence>
<name>A0A8E2DV86_9APHY</name>
<dbReference type="EMBL" id="KV722331">
    <property type="protein sequence ID" value="OCH96281.1"/>
    <property type="molecule type" value="Genomic_DNA"/>
</dbReference>
<protein>
    <submittedName>
        <fullName evidence="4">Uncharacterized protein</fullName>
    </submittedName>
</protein>
<evidence type="ECO:0000256" key="2">
    <source>
        <dbReference type="SAM" id="Phobius"/>
    </source>
</evidence>
<evidence type="ECO:0000256" key="1">
    <source>
        <dbReference type="SAM" id="MobiDB-lite"/>
    </source>
</evidence>
<evidence type="ECO:0000313" key="5">
    <source>
        <dbReference type="Proteomes" id="UP000250043"/>
    </source>
</evidence>
<gene>
    <name evidence="4" type="ORF">OBBRIDRAFT_787358</name>
</gene>
<feature type="compositionally biased region" description="Polar residues" evidence="1">
    <location>
        <begin position="220"/>
        <end position="229"/>
    </location>
</feature>
<feature type="region of interest" description="Disordered" evidence="1">
    <location>
        <begin position="100"/>
        <end position="143"/>
    </location>
</feature>
<keyword evidence="2" id="KW-0472">Membrane</keyword>
<dbReference type="AlphaFoldDB" id="A0A8E2DV86"/>
<proteinExistence type="predicted"/>
<feature type="region of interest" description="Disordered" evidence="1">
    <location>
        <begin position="191"/>
        <end position="238"/>
    </location>
</feature>
<feature type="compositionally biased region" description="Pro residues" evidence="1">
    <location>
        <begin position="106"/>
        <end position="121"/>
    </location>
</feature>
<accession>A0A8E2DV86</accession>